<keyword evidence="4 7" id="KW-0233">DNA recombination</keyword>
<keyword evidence="3 7" id="KW-0227">DNA damage</keyword>
<reference evidence="9 10" key="1">
    <citation type="journal article" date="2015" name="Nature">
        <title>rRNA introns, odd ribosomes, and small enigmatic genomes across a large radiation of phyla.</title>
        <authorList>
            <person name="Brown C.T."/>
            <person name="Hug L.A."/>
            <person name="Thomas B.C."/>
            <person name="Sharon I."/>
            <person name="Castelle C.J."/>
            <person name="Singh A."/>
            <person name="Wilkins M.J."/>
            <person name="Williams K.H."/>
            <person name="Banfield J.F."/>
        </authorList>
    </citation>
    <scope>NUCLEOTIDE SEQUENCE [LARGE SCALE GENOMIC DNA]</scope>
</reference>
<protein>
    <recommendedName>
        <fullName evidence="2 7">DNA repair protein RecO</fullName>
    </recommendedName>
    <alternativeName>
        <fullName evidence="6 7">Recombination protein O</fullName>
    </alternativeName>
</protein>
<dbReference type="AlphaFoldDB" id="A0A0G1CI33"/>
<dbReference type="InterPro" id="IPR003717">
    <property type="entry name" value="RecO"/>
</dbReference>
<evidence type="ECO:0000256" key="4">
    <source>
        <dbReference type="ARBA" id="ARBA00023172"/>
    </source>
</evidence>
<evidence type="ECO:0000256" key="5">
    <source>
        <dbReference type="ARBA" id="ARBA00023204"/>
    </source>
</evidence>
<evidence type="ECO:0000313" key="9">
    <source>
        <dbReference type="EMBL" id="KKS85152.1"/>
    </source>
</evidence>
<dbReference type="GO" id="GO:0006302">
    <property type="term" value="P:double-strand break repair"/>
    <property type="evidence" value="ECO:0007669"/>
    <property type="project" value="TreeGrafter"/>
</dbReference>
<dbReference type="Pfam" id="PF02565">
    <property type="entry name" value="RecO_C"/>
    <property type="match status" value="1"/>
</dbReference>
<dbReference type="NCBIfam" id="TIGR00613">
    <property type="entry name" value="reco"/>
    <property type="match status" value="1"/>
</dbReference>
<dbReference type="EMBL" id="LCFB01000010">
    <property type="protein sequence ID" value="KKS85152.1"/>
    <property type="molecule type" value="Genomic_DNA"/>
</dbReference>
<dbReference type="InterPro" id="IPR012340">
    <property type="entry name" value="NA-bd_OB-fold"/>
</dbReference>
<evidence type="ECO:0000256" key="2">
    <source>
        <dbReference type="ARBA" id="ARBA00021310"/>
    </source>
</evidence>
<dbReference type="InterPro" id="IPR037278">
    <property type="entry name" value="ARFGAP/RecO"/>
</dbReference>
<feature type="domain" description="DNA replication/recombination mediator RecO N-terminal" evidence="8">
    <location>
        <begin position="5"/>
        <end position="80"/>
    </location>
</feature>
<dbReference type="SUPFAM" id="SSF50249">
    <property type="entry name" value="Nucleic acid-binding proteins"/>
    <property type="match status" value="1"/>
</dbReference>
<organism evidence="9 10">
    <name type="scientific">Candidatus Gottesmanbacteria bacterium GW2011_GWA1_43_11</name>
    <dbReference type="NCBI Taxonomy" id="1618436"/>
    <lineage>
        <taxon>Bacteria</taxon>
        <taxon>Candidatus Gottesmaniibacteriota</taxon>
    </lineage>
</organism>
<dbReference type="PANTHER" id="PTHR33991:SF1">
    <property type="entry name" value="DNA REPAIR PROTEIN RECO"/>
    <property type="match status" value="1"/>
</dbReference>
<evidence type="ECO:0000256" key="3">
    <source>
        <dbReference type="ARBA" id="ARBA00022763"/>
    </source>
</evidence>
<dbReference type="GO" id="GO:0043590">
    <property type="term" value="C:bacterial nucleoid"/>
    <property type="evidence" value="ECO:0007669"/>
    <property type="project" value="TreeGrafter"/>
</dbReference>
<accession>A0A0G1CI33</accession>
<comment type="function">
    <text evidence="7">Involved in DNA repair and RecF pathway recombination.</text>
</comment>
<dbReference type="PANTHER" id="PTHR33991">
    <property type="entry name" value="DNA REPAIR PROTEIN RECO"/>
    <property type="match status" value="1"/>
</dbReference>
<dbReference type="InterPro" id="IPR022572">
    <property type="entry name" value="DNA_rep/recomb_RecO_N"/>
</dbReference>
<gene>
    <name evidence="7" type="primary">recO</name>
    <name evidence="9" type="ORF">UV59_C0010G0023</name>
</gene>
<comment type="similarity">
    <text evidence="1 7">Belongs to the RecO family.</text>
</comment>
<evidence type="ECO:0000313" key="10">
    <source>
        <dbReference type="Proteomes" id="UP000034543"/>
    </source>
</evidence>
<proteinExistence type="inferred from homology"/>
<dbReference type="STRING" id="1618436.UV59_C0010G0023"/>
<dbReference type="GO" id="GO:0006310">
    <property type="term" value="P:DNA recombination"/>
    <property type="evidence" value="ECO:0007669"/>
    <property type="project" value="UniProtKB-UniRule"/>
</dbReference>
<dbReference type="Proteomes" id="UP000034543">
    <property type="component" value="Unassembled WGS sequence"/>
</dbReference>
<evidence type="ECO:0000256" key="6">
    <source>
        <dbReference type="ARBA" id="ARBA00033409"/>
    </source>
</evidence>
<evidence type="ECO:0000259" key="8">
    <source>
        <dbReference type="Pfam" id="PF11967"/>
    </source>
</evidence>
<dbReference type="InterPro" id="IPR042242">
    <property type="entry name" value="RecO_C"/>
</dbReference>
<evidence type="ECO:0000256" key="7">
    <source>
        <dbReference type="HAMAP-Rule" id="MF_00201"/>
    </source>
</evidence>
<sequence length="188" mass="21600">MNRCYSCEGVVIKRKNIGEADKLLTVFTREYGKKVVIAKGVRRLFSRRAPHLELFSHVRLLLNRGKTFDYVAEVVNIQPFLTLRTRLERISFGYIVLELTERLTAENQEAPLIFERLINYISVLDDHETQRSEAALALAAFKVFILEELGFIHRLDTATKEWIDGQIEEILNAPLKSPLLLTTIQSGL</sequence>
<evidence type="ECO:0000256" key="1">
    <source>
        <dbReference type="ARBA" id="ARBA00007452"/>
    </source>
</evidence>
<dbReference type="SUPFAM" id="SSF57863">
    <property type="entry name" value="ArfGap/RecO-like zinc finger"/>
    <property type="match status" value="1"/>
</dbReference>
<keyword evidence="5 7" id="KW-0234">DNA repair</keyword>
<dbReference type="Pfam" id="PF11967">
    <property type="entry name" value="RecO_N"/>
    <property type="match status" value="1"/>
</dbReference>
<dbReference type="Gene3D" id="1.20.1440.120">
    <property type="entry name" value="Recombination protein O, C-terminal domain"/>
    <property type="match status" value="1"/>
</dbReference>
<dbReference type="HAMAP" id="MF_00201">
    <property type="entry name" value="RecO"/>
    <property type="match status" value="1"/>
</dbReference>
<dbReference type="Gene3D" id="2.40.50.140">
    <property type="entry name" value="Nucleic acid-binding proteins"/>
    <property type="match status" value="1"/>
</dbReference>
<name>A0A0G1CI33_9BACT</name>
<comment type="caution">
    <text evidence="9">The sequence shown here is derived from an EMBL/GenBank/DDBJ whole genome shotgun (WGS) entry which is preliminary data.</text>
</comment>